<feature type="compositionally biased region" description="Pro residues" evidence="5">
    <location>
        <begin position="64"/>
        <end position="75"/>
    </location>
</feature>
<feature type="compositionally biased region" description="Low complexity" evidence="5">
    <location>
        <begin position="128"/>
        <end position="142"/>
    </location>
</feature>
<feature type="compositionally biased region" description="Basic and acidic residues" evidence="5">
    <location>
        <begin position="327"/>
        <end position="340"/>
    </location>
</feature>
<evidence type="ECO:0000256" key="3">
    <source>
        <dbReference type="ARBA" id="ARBA00022833"/>
    </source>
</evidence>
<feature type="compositionally biased region" description="Polar residues" evidence="5">
    <location>
        <begin position="316"/>
        <end position="326"/>
    </location>
</feature>
<dbReference type="AlphaFoldDB" id="A0A8J2WT94"/>
<dbReference type="PROSITE" id="PS50199">
    <property type="entry name" value="ZF_RANBP2_2"/>
    <property type="match status" value="1"/>
</dbReference>
<feature type="compositionally biased region" description="Pro residues" evidence="5">
    <location>
        <begin position="149"/>
        <end position="160"/>
    </location>
</feature>
<dbReference type="Proteomes" id="UP000789595">
    <property type="component" value="Unassembled WGS sequence"/>
</dbReference>
<feature type="domain" description="RanBP2-type" evidence="6">
    <location>
        <begin position="416"/>
        <end position="445"/>
    </location>
</feature>
<proteinExistence type="predicted"/>
<evidence type="ECO:0000256" key="4">
    <source>
        <dbReference type="PROSITE-ProRule" id="PRU00322"/>
    </source>
</evidence>
<keyword evidence="2 4" id="KW-0863">Zinc-finger</keyword>
<dbReference type="GO" id="GO:0008270">
    <property type="term" value="F:zinc ion binding"/>
    <property type="evidence" value="ECO:0007669"/>
    <property type="project" value="UniProtKB-KW"/>
</dbReference>
<evidence type="ECO:0000256" key="2">
    <source>
        <dbReference type="ARBA" id="ARBA00022771"/>
    </source>
</evidence>
<dbReference type="OrthoDB" id="10681091at2759"/>
<comment type="caution">
    <text evidence="7">The sequence shown here is derived from an EMBL/GenBank/DDBJ whole genome shotgun (WGS) entry which is preliminary data.</text>
</comment>
<dbReference type="EMBL" id="CAKKNE010000001">
    <property type="protein sequence ID" value="CAH0366339.1"/>
    <property type="molecule type" value="Genomic_DNA"/>
</dbReference>
<dbReference type="PROSITE" id="PS01358">
    <property type="entry name" value="ZF_RANBP2_1"/>
    <property type="match status" value="1"/>
</dbReference>
<evidence type="ECO:0000313" key="7">
    <source>
        <dbReference type="EMBL" id="CAH0366339.1"/>
    </source>
</evidence>
<protein>
    <recommendedName>
        <fullName evidence="6">RanBP2-type domain-containing protein</fullName>
    </recommendedName>
</protein>
<dbReference type="InterPro" id="IPR001876">
    <property type="entry name" value="Znf_RanBP2"/>
</dbReference>
<sequence length="490" mass="52224">MGDTSIGLLDDCLTSLHTKQLQQRNKWRDAASRGGGPRRPAADEYSPPRKDLLRRPAGESLSPKPAPPAGAPPPKTVGRDTPSPVLAARAAKARGYRYSLDDDDPLAAVTGPRERRMKRVSRDRRPADVVVAPAPVVAAPAARRARPAPKAPKPAPPRGPPKADASSQRRPSLNFRPAPPPGEPSPPKVHAPRGPPKHSPAPEDRLPPSPARAPASLDFGSFDADKGGGLFDAAPPQPKARRTRDARVNPLSETGPRQLPDLARPGPPEQPPEVARALARHRRPPPPSEEAQLLGPDGRPLRPKKESLPPPSKSPTASGGSTPTNASKEDPLAQKVAGVERDFSKAVDAWLAQNSDTTPDARERFADHLTQQYMCSVLDALPSTDAVRSVRRRVAAKIELVAAGVREPAPSPPKKRTAPWHCPACGRTNEPALKNCAVCQRSAPDGPAVDPQLVASIGAMKARSDVKANEIQGLMGDTEAFLKKLRDSRT</sequence>
<evidence type="ECO:0000259" key="6">
    <source>
        <dbReference type="PROSITE" id="PS50199"/>
    </source>
</evidence>
<gene>
    <name evidence="7" type="ORF">PECAL_1P28260</name>
</gene>
<evidence type="ECO:0000256" key="1">
    <source>
        <dbReference type="ARBA" id="ARBA00022723"/>
    </source>
</evidence>
<organism evidence="7 8">
    <name type="scientific">Pelagomonas calceolata</name>
    <dbReference type="NCBI Taxonomy" id="35677"/>
    <lineage>
        <taxon>Eukaryota</taxon>
        <taxon>Sar</taxon>
        <taxon>Stramenopiles</taxon>
        <taxon>Ochrophyta</taxon>
        <taxon>Pelagophyceae</taxon>
        <taxon>Pelagomonadales</taxon>
        <taxon>Pelagomonadaceae</taxon>
        <taxon>Pelagomonas</taxon>
    </lineage>
</organism>
<keyword evidence="1" id="KW-0479">Metal-binding</keyword>
<feature type="compositionally biased region" description="Pro residues" evidence="5">
    <location>
        <begin position="177"/>
        <end position="199"/>
    </location>
</feature>
<reference evidence="7" key="1">
    <citation type="submission" date="2021-11" db="EMBL/GenBank/DDBJ databases">
        <authorList>
            <consortium name="Genoscope - CEA"/>
            <person name="William W."/>
        </authorList>
    </citation>
    <scope>NUCLEOTIDE SEQUENCE</scope>
</reference>
<keyword evidence="3" id="KW-0862">Zinc</keyword>
<evidence type="ECO:0000313" key="8">
    <source>
        <dbReference type="Proteomes" id="UP000789595"/>
    </source>
</evidence>
<feature type="region of interest" description="Disordered" evidence="5">
    <location>
        <begin position="17"/>
        <end position="340"/>
    </location>
</feature>
<feature type="compositionally biased region" description="Basic and acidic residues" evidence="5">
    <location>
        <begin position="40"/>
        <end position="57"/>
    </location>
</feature>
<name>A0A8J2WT94_9STRA</name>
<accession>A0A8J2WT94</accession>
<keyword evidence="8" id="KW-1185">Reference proteome</keyword>
<evidence type="ECO:0000256" key="5">
    <source>
        <dbReference type="SAM" id="MobiDB-lite"/>
    </source>
</evidence>